<dbReference type="Proteomes" id="UP000182569">
    <property type="component" value="Chromosome"/>
</dbReference>
<dbReference type="Gene3D" id="1.20.1110.10">
    <property type="entry name" value="Calcium-transporting ATPase, transmembrane domain"/>
    <property type="match status" value="1"/>
</dbReference>
<dbReference type="EMBL" id="CP015756">
    <property type="protein sequence ID" value="APC39795.1"/>
    <property type="molecule type" value="Genomic_DNA"/>
</dbReference>
<reference evidence="3" key="1">
    <citation type="journal article" date="2016" name="Front. Microbiol.">
        <title>Complete Genome Sequence of Clostridium estertheticum DSM 8809, a Microbe Identified in Spoiled Vacuum Packed Beef.</title>
        <authorList>
            <person name="Yu Z."/>
            <person name="Gunn L."/>
            <person name="Brennan E."/>
            <person name="Reid R."/>
            <person name="Wall P.G."/>
            <person name="Gaora O.P."/>
            <person name="Hurley D."/>
            <person name="Bolton D."/>
            <person name="Fanning S."/>
        </authorList>
    </citation>
    <scope>NUCLEOTIDE SEQUENCE [LARGE SCALE GENOMIC DNA]</scope>
    <source>
        <strain evidence="3">DSM 8809</strain>
    </source>
</reference>
<keyword evidence="1" id="KW-0812">Transmembrane</keyword>
<feature type="transmembrane region" description="Helical" evidence="1">
    <location>
        <begin position="6"/>
        <end position="23"/>
    </location>
</feature>
<sequence>MVIYLWDSLLFYGFFIPISRTYLKIERQKSYKRFRISKEDNDNFSTIVGTIKDGRQIYDNIRKGV</sequence>
<keyword evidence="1" id="KW-0472">Membrane</keyword>
<protein>
    <submittedName>
        <fullName evidence="2">Uncharacterized protein</fullName>
    </submittedName>
</protein>
<keyword evidence="3" id="KW-1185">Reference proteome</keyword>
<gene>
    <name evidence="2" type="ORF">A7L45_06790</name>
</gene>
<evidence type="ECO:0000256" key="1">
    <source>
        <dbReference type="SAM" id="Phobius"/>
    </source>
</evidence>
<evidence type="ECO:0000313" key="3">
    <source>
        <dbReference type="Proteomes" id="UP000182569"/>
    </source>
</evidence>
<evidence type="ECO:0000313" key="2">
    <source>
        <dbReference type="EMBL" id="APC39795.1"/>
    </source>
</evidence>
<dbReference type="STRING" id="1552.A7L45_06790"/>
<dbReference type="KEGG" id="ceu:A7L45_06790"/>
<name>A0A1J0GES2_9CLOT</name>
<proteinExistence type="predicted"/>
<organism evidence="2 3">
    <name type="scientific">Clostridium estertheticum subsp. estertheticum</name>
    <dbReference type="NCBI Taxonomy" id="1552"/>
    <lineage>
        <taxon>Bacteria</taxon>
        <taxon>Bacillati</taxon>
        <taxon>Bacillota</taxon>
        <taxon>Clostridia</taxon>
        <taxon>Eubacteriales</taxon>
        <taxon>Clostridiaceae</taxon>
        <taxon>Clostridium</taxon>
    </lineage>
</organism>
<keyword evidence="1" id="KW-1133">Transmembrane helix</keyword>
<dbReference type="AlphaFoldDB" id="A0A1J0GES2"/>
<accession>A0A1J0GES2</accession>